<dbReference type="EnsemblBacteria" id="BAC51290">
    <property type="protein sequence ID" value="BAC51290"/>
    <property type="gene ID" value="BAC51290"/>
</dbReference>
<evidence type="ECO:0000256" key="1">
    <source>
        <dbReference type="SAM" id="MobiDB-lite"/>
    </source>
</evidence>
<feature type="region of interest" description="Disordered" evidence="1">
    <location>
        <begin position="1"/>
        <end position="25"/>
    </location>
</feature>
<dbReference type="HOGENOM" id="CLU_078202_0_0_5"/>
<gene>
    <name evidence="2" type="ordered locus">bll6025</name>
</gene>
<keyword evidence="3" id="KW-1185">Reference proteome</keyword>
<protein>
    <submittedName>
        <fullName evidence="2">Bll6025 protein</fullName>
    </submittedName>
</protein>
<proteinExistence type="predicted"/>
<dbReference type="eggNOG" id="ENOG5031K11">
    <property type="taxonomic scope" value="Bacteria"/>
</dbReference>
<evidence type="ECO:0000313" key="2">
    <source>
        <dbReference type="EMBL" id="BAC51290.1"/>
    </source>
</evidence>
<dbReference type="OrthoDB" id="5498325at2"/>
<dbReference type="Gene3D" id="2.160.20.10">
    <property type="entry name" value="Single-stranded right-handed beta-helix, Pectin lyase-like"/>
    <property type="match status" value="1"/>
</dbReference>
<dbReference type="PATRIC" id="fig|224911.5.peg.6147"/>
<name>Q89HG6_BRADU</name>
<organism evidence="2 3">
    <name type="scientific">Bradyrhizobium diazoefficiens (strain JCM 10833 / BCRC 13528 / IAM 13628 / NBRC 14792 / USDA 110)</name>
    <dbReference type="NCBI Taxonomy" id="224911"/>
    <lineage>
        <taxon>Bacteria</taxon>
        <taxon>Pseudomonadati</taxon>
        <taxon>Pseudomonadota</taxon>
        <taxon>Alphaproteobacteria</taxon>
        <taxon>Hyphomicrobiales</taxon>
        <taxon>Nitrobacteraceae</taxon>
        <taxon>Bradyrhizobium</taxon>
    </lineage>
</organism>
<dbReference type="SUPFAM" id="SSF51126">
    <property type="entry name" value="Pectin lyase-like"/>
    <property type="match status" value="1"/>
</dbReference>
<dbReference type="InterPro" id="IPR012334">
    <property type="entry name" value="Pectin_lyas_fold"/>
</dbReference>
<dbReference type="Proteomes" id="UP000002526">
    <property type="component" value="Chromosome"/>
</dbReference>
<dbReference type="SMART" id="SM00710">
    <property type="entry name" value="PbH1"/>
    <property type="match status" value="4"/>
</dbReference>
<dbReference type="KEGG" id="bja:bll6025"/>
<dbReference type="InterPro" id="IPR011050">
    <property type="entry name" value="Pectin_lyase_fold/virulence"/>
</dbReference>
<dbReference type="STRING" id="224911.AAV28_27660"/>
<feature type="compositionally biased region" description="Polar residues" evidence="1">
    <location>
        <begin position="13"/>
        <end position="25"/>
    </location>
</feature>
<evidence type="ECO:0000313" key="3">
    <source>
        <dbReference type="Proteomes" id="UP000002526"/>
    </source>
</evidence>
<reference evidence="3" key="1">
    <citation type="journal article" date="2002" name="DNA Res.">
        <title>Complete genomic sequence of nitrogen-fixing symbiotic bacterium Bradyrhizobium japonicum USDA110.</title>
        <authorList>
            <person name="Kaneko T."/>
            <person name="Nakamura Y."/>
            <person name="Sato S."/>
            <person name="Minamisawa K."/>
            <person name="Uchiumi T."/>
            <person name="Sasamoto S."/>
            <person name="Watanabe A."/>
            <person name="Idesawa K."/>
            <person name="Iriguchi M."/>
            <person name="Kawashima K."/>
            <person name="Kohara M."/>
            <person name="Matsumoto M."/>
            <person name="Shimpo S."/>
            <person name="Tsuruoka H."/>
            <person name="Wada T."/>
            <person name="Yamada M."/>
            <person name="Tabata S."/>
        </authorList>
    </citation>
    <scope>NUCLEOTIDE SEQUENCE [LARGE SCALE GENOMIC DNA]</scope>
    <source>
        <strain evidence="3">JCM 10833 / BCRC 13528 / IAM 13628 / NBRC 14792 / USDA 110</strain>
    </source>
</reference>
<dbReference type="AlphaFoldDB" id="Q89HG6"/>
<accession>Q89HG6</accession>
<dbReference type="EMBL" id="BA000040">
    <property type="protein sequence ID" value="BAC51290.1"/>
    <property type="molecule type" value="Genomic_DNA"/>
</dbReference>
<sequence length="322" mass="33274">MPRTRRRQRPVGITSSCTSRESSDMTKASNSSVQFWRFKKMRRIALWTLLAGLLLPFAVSQPAHAQATRTWVSGVGDDVNPCSRTAPCKTFAGAISKTAAGGEINCLDSAGFGTVTITKAISIYCEGVVGGVLASGTTGINVNAAATDHVVLRGLDIDGAGTGLNGIRIFQAASVVIEHCFIRNFNAAAGNGITTAPSNFNSMLLIRDSVISHNGTAADGTGININTNGGSTRVTINNTAIHKNFVGLNVQGTSNVQVNNSNISENLSTGFALGGAASARIGRSMIVNNLGSATTGSVLSYLDNQINGNAPDTTPATAGGYH</sequence>
<dbReference type="InParanoid" id="Q89HG6"/>
<dbReference type="InterPro" id="IPR006626">
    <property type="entry name" value="PbH1"/>
</dbReference>